<dbReference type="AlphaFoldDB" id="A0A1C4YV28"/>
<name>A0A1C4YV28_9ACTN</name>
<protein>
    <submittedName>
        <fullName evidence="2">Uncharacterized protein</fullName>
    </submittedName>
</protein>
<gene>
    <name evidence="2" type="ORF">GA0070214_11042</name>
</gene>
<dbReference type="RefSeq" id="WP_091268518.1">
    <property type="nucleotide sequence ID" value="NZ_FMCS01000010.1"/>
</dbReference>
<organism evidence="2 3">
    <name type="scientific">Micromonospora chaiyaphumensis</name>
    <dbReference type="NCBI Taxonomy" id="307119"/>
    <lineage>
        <taxon>Bacteria</taxon>
        <taxon>Bacillati</taxon>
        <taxon>Actinomycetota</taxon>
        <taxon>Actinomycetes</taxon>
        <taxon>Micromonosporales</taxon>
        <taxon>Micromonosporaceae</taxon>
        <taxon>Micromonospora</taxon>
    </lineage>
</organism>
<evidence type="ECO:0000256" key="1">
    <source>
        <dbReference type="SAM" id="MobiDB-lite"/>
    </source>
</evidence>
<evidence type="ECO:0000313" key="3">
    <source>
        <dbReference type="Proteomes" id="UP000199629"/>
    </source>
</evidence>
<dbReference type="EMBL" id="FMCS01000010">
    <property type="protein sequence ID" value="SCF24619.1"/>
    <property type="molecule type" value="Genomic_DNA"/>
</dbReference>
<feature type="compositionally biased region" description="Basic and acidic residues" evidence="1">
    <location>
        <begin position="11"/>
        <end position="21"/>
    </location>
</feature>
<sequence>MSSDDPTPEPPRLDRPSRSGPEEIPDWVRQLEREIRVGPGARLRIWFGRHARGLWLNPRPTNTWTLR</sequence>
<feature type="region of interest" description="Disordered" evidence="1">
    <location>
        <begin position="1"/>
        <end position="25"/>
    </location>
</feature>
<reference evidence="3" key="1">
    <citation type="submission" date="2016-06" db="EMBL/GenBank/DDBJ databases">
        <authorList>
            <person name="Varghese N."/>
            <person name="Submissions Spin"/>
        </authorList>
    </citation>
    <scope>NUCLEOTIDE SEQUENCE [LARGE SCALE GENOMIC DNA]</scope>
    <source>
        <strain evidence="3">DSM 45246</strain>
    </source>
</reference>
<keyword evidence="3" id="KW-1185">Reference proteome</keyword>
<dbReference type="Proteomes" id="UP000199629">
    <property type="component" value="Unassembled WGS sequence"/>
</dbReference>
<evidence type="ECO:0000313" key="2">
    <source>
        <dbReference type="EMBL" id="SCF24619.1"/>
    </source>
</evidence>
<proteinExistence type="predicted"/>
<accession>A0A1C4YV28</accession>